<dbReference type="EMBL" id="JASCZI010214155">
    <property type="protein sequence ID" value="MED6201905.1"/>
    <property type="molecule type" value="Genomic_DNA"/>
</dbReference>
<sequence length="253" mass="27112">MATIYVVPVFNVGGYLVRNEAGDLVYAEGRVEKFEEMDIDHVNFGDLVKLYESLGFVSHQRMHWLDKNAVDFEAGLYELDGDNGIRDMCHNLMVNIGASNEFHIYVEHSIDVPIPAPAPAPAPAPPPAQAHASAPASNIDLQDTSGDDGYESAEDEVYKPPPYGYEGDSDSDDSMEVRGRGKGKKNGKAVAGIVSPKKKAVSNKKTGPNMKNAGKNKDGAGPSENAGIGRAGDVGAAAKKYYQPQFNAAVEEL</sequence>
<feature type="region of interest" description="Disordered" evidence="1">
    <location>
        <begin position="116"/>
        <end position="230"/>
    </location>
</feature>
<feature type="compositionally biased region" description="Acidic residues" evidence="1">
    <location>
        <begin position="145"/>
        <end position="155"/>
    </location>
</feature>
<gene>
    <name evidence="3" type="ORF">PIB30_099747</name>
</gene>
<feature type="compositionally biased region" description="Pro residues" evidence="1">
    <location>
        <begin position="116"/>
        <end position="128"/>
    </location>
</feature>
<comment type="caution">
    <text evidence="3">The sequence shown here is derived from an EMBL/GenBank/DDBJ whole genome shotgun (WGS) entry which is preliminary data.</text>
</comment>
<accession>A0ABU6XXY9</accession>
<keyword evidence="4" id="KW-1185">Reference proteome</keyword>
<evidence type="ECO:0000256" key="1">
    <source>
        <dbReference type="SAM" id="MobiDB-lite"/>
    </source>
</evidence>
<evidence type="ECO:0000259" key="2">
    <source>
        <dbReference type="Pfam" id="PF26130"/>
    </source>
</evidence>
<dbReference type="InterPro" id="IPR058594">
    <property type="entry name" value="PB1-like_dom_pln"/>
</dbReference>
<protein>
    <recommendedName>
        <fullName evidence="2">PB1-like domain-containing protein</fullName>
    </recommendedName>
</protein>
<dbReference type="Proteomes" id="UP001341840">
    <property type="component" value="Unassembled WGS sequence"/>
</dbReference>
<feature type="domain" description="PB1-like" evidence="2">
    <location>
        <begin position="6"/>
        <end position="108"/>
    </location>
</feature>
<evidence type="ECO:0000313" key="3">
    <source>
        <dbReference type="EMBL" id="MED6201905.1"/>
    </source>
</evidence>
<name>A0ABU6XXY9_9FABA</name>
<evidence type="ECO:0000313" key="4">
    <source>
        <dbReference type="Proteomes" id="UP001341840"/>
    </source>
</evidence>
<reference evidence="3 4" key="1">
    <citation type="journal article" date="2023" name="Plants (Basel)">
        <title>Bridging the Gap: Combining Genomics and Transcriptomics Approaches to Understand Stylosanthes scabra, an Orphan Legume from the Brazilian Caatinga.</title>
        <authorList>
            <person name="Ferreira-Neto J.R.C."/>
            <person name="da Silva M.D."/>
            <person name="Binneck E."/>
            <person name="de Melo N.F."/>
            <person name="da Silva R.H."/>
            <person name="de Melo A.L.T.M."/>
            <person name="Pandolfi V."/>
            <person name="Bustamante F.O."/>
            <person name="Brasileiro-Vidal A.C."/>
            <person name="Benko-Iseppon A.M."/>
        </authorList>
    </citation>
    <scope>NUCLEOTIDE SEQUENCE [LARGE SCALE GENOMIC DNA]</scope>
    <source>
        <tissue evidence="3">Leaves</tissue>
    </source>
</reference>
<proteinExistence type="predicted"/>
<dbReference type="Pfam" id="PF26130">
    <property type="entry name" value="PB1-like"/>
    <property type="match status" value="1"/>
</dbReference>
<organism evidence="3 4">
    <name type="scientific">Stylosanthes scabra</name>
    <dbReference type="NCBI Taxonomy" id="79078"/>
    <lineage>
        <taxon>Eukaryota</taxon>
        <taxon>Viridiplantae</taxon>
        <taxon>Streptophyta</taxon>
        <taxon>Embryophyta</taxon>
        <taxon>Tracheophyta</taxon>
        <taxon>Spermatophyta</taxon>
        <taxon>Magnoliopsida</taxon>
        <taxon>eudicotyledons</taxon>
        <taxon>Gunneridae</taxon>
        <taxon>Pentapetalae</taxon>
        <taxon>rosids</taxon>
        <taxon>fabids</taxon>
        <taxon>Fabales</taxon>
        <taxon>Fabaceae</taxon>
        <taxon>Papilionoideae</taxon>
        <taxon>50 kb inversion clade</taxon>
        <taxon>dalbergioids sensu lato</taxon>
        <taxon>Dalbergieae</taxon>
        <taxon>Pterocarpus clade</taxon>
        <taxon>Stylosanthes</taxon>
    </lineage>
</organism>